<evidence type="ECO:0000256" key="1">
    <source>
        <dbReference type="SAM" id="SignalP"/>
    </source>
</evidence>
<feature type="chain" id="PRO_5022102847" evidence="1">
    <location>
        <begin position="26"/>
        <end position="71"/>
    </location>
</feature>
<evidence type="ECO:0000313" key="3">
    <source>
        <dbReference type="Proteomes" id="UP000315295"/>
    </source>
</evidence>
<evidence type="ECO:0000313" key="2">
    <source>
        <dbReference type="EMBL" id="TQE13848.1"/>
    </source>
</evidence>
<feature type="signal peptide" evidence="1">
    <location>
        <begin position="1"/>
        <end position="25"/>
    </location>
</feature>
<keyword evidence="1" id="KW-0732">Signal</keyword>
<name>A0A540NS28_MALBA</name>
<dbReference type="AlphaFoldDB" id="A0A540NS28"/>
<gene>
    <name evidence="2" type="ORF">C1H46_000479</name>
</gene>
<dbReference type="EMBL" id="VIEB01000008">
    <property type="protein sequence ID" value="TQE13848.1"/>
    <property type="molecule type" value="Genomic_DNA"/>
</dbReference>
<accession>A0A540NS28</accession>
<dbReference type="Proteomes" id="UP000315295">
    <property type="component" value="Unassembled WGS sequence"/>
</dbReference>
<protein>
    <submittedName>
        <fullName evidence="2">Uncharacterized protein</fullName>
    </submittedName>
</protein>
<proteinExistence type="predicted"/>
<comment type="caution">
    <text evidence="2">The sequence shown here is derived from an EMBL/GenBank/DDBJ whole genome shotgun (WGS) entry which is preliminary data.</text>
</comment>
<reference evidence="2 3" key="1">
    <citation type="journal article" date="2019" name="G3 (Bethesda)">
        <title>Sequencing of a Wild Apple (Malus baccata) Genome Unravels the Differences Between Cultivated and Wild Apple Species Regarding Disease Resistance and Cold Tolerance.</title>
        <authorList>
            <person name="Chen X."/>
        </authorList>
    </citation>
    <scope>NUCLEOTIDE SEQUENCE [LARGE SCALE GENOMIC DNA]</scope>
    <source>
        <strain evidence="3">cv. Shandingzi</strain>
        <tissue evidence="2">Leaves</tissue>
    </source>
</reference>
<keyword evidence="3" id="KW-1185">Reference proteome</keyword>
<sequence length="71" mass="7835">MGGALQLQAAAFLFWVLLCGSIAAAQNEEEWKTATATYSNESDGSIITVIQALLSRKFKYLTLLDWLEIPL</sequence>
<organism evidence="2 3">
    <name type="scientific">Malus baccata</name>
    <name type="common">Siberian crab apple</name>
    <name type="synonym">Pyrus baccata</name>
    <dbReference type="NCBI Taxonomy" id="106549"/>
    <lineage>
        <taxon>Eukaryota</taxon>
        <taxon>Viridiplantae</taxon>
        <taxon>Streptophyta</taxon>
        <taxon>Embryophyta</taxon>
        <taxon>Tracheophyta</taxon>
        <taxon>Spermatophyta</taxon>
        <taxon>Magnoliopsida</taxon>
        <taxon>eudicotyledons</taxon>
        <taxon>Gunneridae</taxon>
        <taxon>Pentapetalae</taxon>
        <taxon>rosids</taxon>
        <taxon>fabids</taxon>
        <taxon>Rosales</taxon>
        <taxon>Rosaceae</taxon>
        <taxon>Amygdaloideae</taxon>
        <taxon>Maleae</taxon>
        <taxon>Malus</taxon>
    </lineage>
</organism>